<evidence type="ECO:0000313" key="1">
    <source>
        <dbReference type="EMBL" id="KAE8165634.1"/>
    </source>
</evidence>
<protein>
    <recommendedName>
        <fullName evidence="3">BZIP domain-containing protein</fullName>
    </recommendedName>
</protein>
<dbReference type="OrthoDB" id="4505928at2759"/>
<keyword evidence="2" id="KW-1185">Reference proteome</keyword>
<dbReference type="Proteomes" id="UP000326950">
    <property type="component" value="Unassembled WGS sequence"/>
</dbReference>
<dbReference type="PANTHER" id="PTHR42070:SF1">
    <property type="entry name" value="FILAMENT ASSOCIATED PROTEIN, PUTATIVE (AFU_ORTHOLOGUE AFUA_8G06630)-RELATED"/>
    <property type="match status" value="1"/>
</dbReference>
<dbReference type="PANTHER" id="PTHR42070">
    <property type="entry name" value="FILAMENT ASSOCIATED PROTEIN, PUTATIVE (AFU_ORTHOLOGUE AFUA_8G06630)-RELATED"/>
    <property type="match status" value="1"/>
</dbReference>
<dbReference type="EMBL" id="ML738599">
    <property type="protein sequence ID" value="KAE8165634.1"/>
    <property type="molecule type" value="Genomic_DNA"/>
</dbReference>
<dbReference type="AlphaFoldDB" id="A0A5N6V443"/>
<name>A0A5N6V443_ASPTM</name>
<dbReference type="SUPFAM" id="SSF57959">
    <property type="entry name" value="Leucine zipper domain"/>
    <property type="match status" value="1"/>
</dbReference>
<dbReference type="InterPro" id="IPR046347">
    <property type="entry name" value="bZIP_sf"/>
</dbReference>
<reference evidence="1 2" key="1">
    <citation type="submission" date="2019-04" db="EMBL/GenBank/DDBJ databases">
        <title>Friends and foes A comparative genomics study of 23 Aspergillus species from section Flavi.</title>
        <authorList>
            <consortium name="DOE Joint Genome Institute"/>
            <person name="Kjaerbolling I."/>
            <person name="Vesth T."/>
            <person name="Frisvad J.C."/>
            <person name="Nybo J.L."/>
            <person name="Theobald S."/>
            <person name="Kildgaard S."/>
            <person name="Isbrandt T."/>
            <person name="Kuo A."/>
            <person name="Sato A."/>
            <person name="Lyhne E.K."/>
            <person name="Kogle M.E."/>
            <person name="Wiebenga A."/>
            <person name="Kun R.S."/>
            <person name="Lubbers R.J."/>
            <person name="Makela M.R."/>
            <person name="Barry K."/>
            <person name="Chovatia M."/>
            <person name="Clum A."/>
            <person name="Daum C."/>
            <person name="Haridas S."/>
            <person name="He G."/>
            <person name="LaButti K."/>
            <person name="Lipzen A."/>
            <person name="Mondo S."/>
            <person name="Riley R."/>
            <person name="Salamov A."/>
            <person name="Simmons B.A."/>
            <person name="Magnuson J.K."/>
            <person name="Henrissat B."/>
            <person name="Mortensen U.H."/>
            <person name="Larsen T.O."/>
            <person name="Devries R.P."/>
            <person name="Grigoriev I.V."/>
            <person name="Machida M."/>
            <person name="Baker S.E."/>
            <person name="Andersen M.R."/>
        </authorList>
    </citation>
    <scope>NUCLEOTIDE SEQUENCE [LARGE SCALE GENOMIC DNA]</scope>
    <source>
        <strain evidence="1 2">CBS 117626</strain>
    </source>
</reference>
<organism evidence="1 2">
    <name type="scientific">Aspergillus tamarii</name>
    <dbReference type="NCBI Taxonomy" id="41984"/>
    <lineage>
        <taxon>Eukaryota</taxon>
        <taxon>Fungi</taxon>
        <taxon>Dikarya</taxon>
        <taxon>Ascomycota</taxon>
        <taxon>Pezizomycotina</taxon>
        <taxon>Eurotiomycetes</taxon>
        <taxon>Eurotiomycetidae</taxon>
        <taxon>Eurotiales</taxon>
        <taxon>Aspergillaceae</taxon>
        <taxon>Aspergillus</taxon>
        <taxon>Aspergillus subgen. Circumdati</taxon>
    </lineage>
</organism>
<proteinExistence type="predicted"/>
<accession>A0A5N6V443</accession>
<evidence type="ECO:0008006" key="3">
    <source>
        <dbReference type="Google" id="ProtNLM"/>
    </source>
</evidence>
<sequence>MPRVKQKTKADNLARVRNNQRRCRQRKRDYVSELERRLASIKDSTSREIRRLQSITDELRQANERLTSLLYTGGAGHSFIQPSRKTRSENDALGDITSDIVPLGDRSLFGPTENTILGDIPQLDFDPPVSISPNKFKNAPLETSWLPTSPGIESGPGPLLLPEQDVIDTSLGTYVSRDEYQDTTVCAVALELVMNYNTKDLSISELDMRLRCGYRSARFQWEGCRVDNHVLFAVLAEVMR</sequence>
<dbReference type="GO" id="GO:0003700">
    <property type="term" value="F:DNA-binding transcription factor activity"/>
    <property type="evidence" value="ECO:0007669"/>
    <property type="project" value="InterPro"/>
</dbReference>
<dbReference type="Gene3D" id="1.20.5.170">
    <property type="match status" value="1"/>
</dbReference>
<evidence type="ECO:0000313" key="2">
    <source>
        <dbReference type="Proteomes" id="UP000326950"/>
    </source>
</evidence>
<gene>
    <name evidence="1" type="ORF">BDV40DRAFT_297339</name>
</gene>